<reference evidence="2 3" key="1">
    <citation type="journal article" date="2011" name="J. Bacteriol.">
        <title>Genome sequence of Microbacterium testaceum StLB037, an N-acylhomoserine lactone-degrading bacterium isolated from potato leaves.</title>
        <authorList>
            <person name="Morohoshi T."/>
            <person name="Wang W.-Z."/>
            <person name="Someya N."/>
            <person name="Ikeda T."/>
        </authorList>
    </citation>
    <scope>NUCLEOTIDE SEQUENCE [LARGE SCALE GENOMIC DNA]</scope>
    <source>
        <strain evidence="2 3">StLB037</strain>
    </source>
</reference>
<dbReference type="Gene3D" id="3.10.180.10">
    <property type="entry name" value="2,3-Dihydroxybiphenyl 1,2-Dioxygenase, domain 1"/>
    <property type="match status" value="1"/>
</dbReference>
<reference key="2">
    <citation type="submission" date="2011-02" db="EMBL/GenBank/DDBJ databases">
        <title>Genome sequence of Microbacterium testaceum StLB037.</title>
        <authorList>
            <person name="Morohoshi T."/>
            <person name="Wang W.Z."/>
            <person name="Someya N."/>
            <person name="Ikeda T."/>
        </authorList>
    </citation>
    <scope>NUCLEOTIDE SEQUENCE</scope>
    <source>
        <strain>StLB037</strain>
    </source>
</reference>
<dbReference type="InterPro" id="IPR004360">
    <property type="entry name" value="Glyas_Fos-R_dOase_dom"/>
</dbReference>
<dbReference type="GO" id="GO:0016829">
    <property type="term" value="F:lyase activity"/>
    <property type="evidence" value="ECO:0007669"/>
    <property type="project" value="UniProtKB-KW"/>
</dbReference>
<dbReference type="PANTHER" id="PTHR36437:SF2">
    <property type="entry name" value="GLYOXALASE_BLEOMYCIN RESISTANCE PROTEIN_DIOXYGENASE"/>
    <property type="match status" value="1"/>
</dbReference>
<dbReference type="STRING" id="979556.MTES_1668"/>
<feature type="domain" description="VOC" evidence="1">
    <location>
        <begin position="57"/>
        <end position="171"/>
    </location>
</feature>
<dbReference type="PROSITE" id="PS51819">
    <property type="entry name" value="VOC"/>
    <property type="match status" value="1"/>
</dbReference>
<proteinExistence type="predicted"/>
<dbReference type="AlphaFoldDB" id="E8NAH6"/>
<dbReference type="SUPFAM" id="SSF54593">
    <property type="entry name" value="Glyoxalase/Bleomycin resistance protein/Dihydroxybiphenyl dioxygenase"/>
    <property type="match status" value="1"/>
</dbReference>
<dbReference type="InterPro" id="IPR037523">
    <property type="entry name" value="VOC_core"/>
</dbReference>
<sequence length="179" mass="18775">MNEEHNPARASTATTAPWDGIRVSLLRAFSSRDIDSRLSVARGGRIAGGYGRSVQMRLELVPLAVSDVERSIAFYRDRVGFTLDHDVSPGNGMRVVQLTPPGSACSIAFGTGMGGGAPVSNIHLVVDDVDAARAVLADRGVEISPVQDVGGGVRYAFFADPDGNSWALQEIAVGAAPPE</sequence>
<dbReference type="eggNOG" id="COG0346">
    <property type="taxonomic scope" value="Bacteria"/>
</dbReference>
<dbReference type="InterPro" id="IPR029068">
    <property type="entry name" value="Glyas_Bleomycin-R_OHBP_Dase"/>
</dbReference>
<organism evidence="2 3">
    <name type="scientific">Microbacterium testaceum (strain StLB037)</name>
    <dbReference type="NCBI Taxonomy" id="979556"/>
    <lineage>
        <taxon>Bacteria</taxon>
        <taxon>Bacillati</taxon>
        <taxon>Actinomycetota</taxon>
        <taxon>Actinomycetes</taxon>
        <taxon>Micrococcales</taxon>
        <taxon>Microbacteriaceae</taxon>
        <taxon>Microbacterium</taxon>
    </lineage>
</organism>
<dbReference type="Proteomes" id="UP000008975">
    <property type="component" value="Chromosome"/>
</dbReference>
<protein>
    <submittedName>
        <fullName evidence="2">Lactoylglutathione lyase</fullName>
    </submittedName>
</protein>
<dbReference type="PANTHER" id="PTHR36437">
    <property type="entry name" value="GLYOXALASE/BLEOMYCIN RESISTANCE PROTEIN/DIOXYGENASE"/>
    <property type="match status" value="1"/>
</dbReference>
<accession>E8NAH6</accession>
<dbReference type="Pfam" id="PF00903">
    <property type="entry name" value="Glyoxalase"/>
    <property type="match status" value="1"/>
</dbReference>
<gene>
    <name evidence="2" type="ordered locus">MTES_1668</name>
</gene>
<evidence type="ECO:0000259" key="1">
    <source>
        <dbReference type="PROSITE" id="PS51819"/>
    </source>
</evidence>
<dbReference type="HOGENOM" id="CLU_1501863_0_0_11"/>
<evidence type="ECO:0000313" key="2">
    <source>
        <dbReference type="EMBL" id="BAJ74632.1"/>
    </source>
</evidence>
<evidence type="ECO:0000313" key="3">
    <source>
        <dbReference type="Proteomes" id="UP000008975"/>
    </source>
</evidence>
<dbReference type="EMBL" id="AP012052">
    <property type="protein sequence ID" value="BAJ74632.1"/>
    <property type="molecule type" value="Genomic_DNA"/>
</dbReference>
<keyword evidence="2" id="KW-0456">Lyase</keyword>
<name>E8NAH6_MICTS</name>
<dbReference type="KEGG" id="mts:MTES_1668"/>